<gene>
    <name evidence="1" type="ORF">TIFTF001_000541</name>
</gene>
<protein>
    <submittedName>
        <fullName evidence="1">Uncharacterized protein</fullName>
    </submittedName>
</protein>
<accession>A0AA87YVA8</accession>
<keyword evidence="2" id="KW-1185">Reference proteome</keyword>
<evidence type="ECO:0000313" key="1">
    <source>
        <dbReference type="EMBL" id="GMN24359.1"/>
    </source>
</evidence>
<dbReference type="AlphaFoldDB" id="A0AA87YVA8"/>
<reference evidence="1" key="1">
    <citation type="submission" date="2023-07" db="EMBL/GenBank/DDBJ databases">
        <title>draft genome sequence of fig (Ficus carica).</title>
        <authorList>
            <person name="Takahashi T."/>
            <person name="Nishimura K."/>
        </authorList>
    </citation>
    <scope>NUCLEOTIDE SEQUENCE</scope>
</reference>
<organism evidence="1 2">
    <name type="scientific">Ficus carica</name>
    <name type="common">Common fig</name>
    <dbReference type="NCBI Taxonomy" id="3494"/>
    <lineage>
        <taxon>Eukaryota</taxon>
        <taxon>Viridiplantae</taxon>
        <taxon>Streptophyta</taxon>
        <taxon>Embryophyta</taxon>
        <taxon>Tracheophyta</taxon>
        <taxon>Spermatophyta</taxon>
        <taxon>Magnoliopsida</taxon>
        <taxon>eudicotyledons</taxon>
        <taxon>Gunneridae</taxon>
        <taxon>Pentapetalae</taxon>
        <taxon>rosids</taxon>
        <taxon>fabids</taxon>
        <taxon>Rosales</taxon>
        <taxon>Moraceae</taxon>
        <taxon>Ficeae</taxon>
        <taxon>Ficus</taxon>
    </lineage>
</organism>
<comment type="caution">
    <text evidence="1">The sequence shown here is derived from an EMBL/GenBank/DDBJ whole genome shotgun (WGS) entry which is preliminary data.</text>
</comment>
<name>A0AA87YVA8_FICCA</name>
<dbReference type="EMBL" id="BTGU01000001">
    <property type="protein sequence ID" value="GMN24359.1"/>
    <property type="molecule type" value="Genomic_DNA"/>
</dbReference>
<sequence>MSSRLGLPRRSSYPEKQEIHCVFATCPKCEWRHRHFGKHGIQLQRTWARCHVSWVWIPCVGPLAYKLGGLQVGYNKPYFPRTCQGMREGPVGSCAP</sequence>
<proteinExistence type="predicted"/>
<evidence type="ECO:0000313" key="2">
    <source>
        <dbReference type="Proteomes" id="UP001187192"/>
    </source>
</evidence>
<dbReference type="Proteomes" id="UP001187192">
    <property type="component" value="Unassembled WGS sequence"/>
</dbReference>